<dbReference type="GO" id="GO:0046872">
    <property type="term" value="F:metal ion binding"/>
    <property type="evidence" value="ECO:0007669"/>
    <property type="project" value="UniProtKB-KW"/>
</dbReference>
<dbReference type="EMBL" id="MCIB01000007">
    <property type="protein sequence ID" value="RKD33211.1"/>
    <property type="molecule type" value="Genomic_DNA"/>
</dbReference>
<keyword evidence="5 12" id="KW-0812">Transmembrane</keyword>
<sequence length="293" mass="34103">MYFKPLNLSFKINYFLLILIIFYFFLGYGIEITIIFITILIHEISHIITARKLGLQVKEIELFPFGGLARLETIIGTKPKTEIFVAITGPIVSIFLAMIFIFLKIFILNNYIISFIIKSNLYIGLFNLLPIFPMDGGRVLRAYFSYIIGFRKATDYSVKLSYFFVFLMISYGLYRLALAREGIYIIIIPIFVLFAAKKEKKMAVFIFFKELIEKKEELIKKHVMKSHNLVGLKTTKARTVLENFLPQKYHFITIVNKNGQYLGTISEKELLDGIIKYGFDVTLEKLLIMSKKW</sequence>
<comment type="similarity">
    <text evidence="3">Belongs to the peptidase M50B family.</text>
</comment>
<evidence type="ECO:0000256" key="8">
    <source>
        <dbReference type="ARBA" id="ARBA00022833"/>
    </source>
</evidence>
<feature type="domain" description="Peptidase M50" evidence="13">
    <location>
        <begin position="32"/>
        <end position="107"/>
    </location>
</feature>
<dbReference type="GO" id="GO:0016020">
    <property type="term" value="C:membrane"/>
    <property type="evidence" value="ECO:0007669"/>
    <property type="project" value="UniProtKB-SubCell"/>
</dbReference>
<evidence type="ECO:0000256" key="1">
    <source>
        <dbReference type="ARBA" id="ARBA00001947"/>
    </source>
</evidence>
<feature type="transmembrane region" description="Helical" evidence="12">
    <location>
        <begin position="12"/>
        <end position="41"/>
    </location>
</feature>
<feature type="transmembrane region" description="Helical" evidence="12">
    <location>
        <begin position="111"/>
        <end position="132"/>
    </location>
</feature>
<keyword evidence="9 12" id="KW-1133">Transmembrane helix</keyword>
<evidence type="ECO:0000256" key="6">
    <source>
        <dbReference type="ARBA" id="ARBA00022723"/>
    </source>
</evidence>
<keyword evidence="7" id="KW-0378">Hydrolase</keyword>
<evidence type="ECO:0000256" key="7">
    <source>
        <dbReference type="ARBA" id="ARBA00022801"/>
    </source>
</evidence>
<dbReference type="AlphaFoldDB" id="A0A419T6W1"/>
<evidence type="ECO:0000256" key="9">
    <source>
        <dbReference type="ARBA" id="ARBA00022989"/>
    </source>
</evidence>
<comment type="cofactor">
    <cofactor evidence="1">
        <name>Zn(2+)</name>
        <dbReference type="ChEBI" id="CHEBI:29105"/>
    </cofactor>
</comment>
<dbReference type="GO" id="GO:0006508">
    <property type="term" value="P:proteolysis"/>
    <property type="evidence" value="ECO:0007669"/>
    <property type="project" value="UniProtKB-KW"/>
</dbReference>
<dbReference type="Proteomes" id="UP000284177">
    <property type="component" value="Unassembled WGS sequence"/>
</dbReference>
<evidence type="ECO:0000256" key="11">
    <source>
        <dbReference type="ARBA" id="ARBA00023136"/>
    </source>
</evidence>
<dbReference type="RefSeq" id="WP_120168026.1">
    <property type="nucleotide sequence ID" value="NZ_MCIB01000007.1"/>
</dbReference>
<reference evidence="14 15" key="1">
    <citation type="submission" date="2016-08" db="EMBL/GenBank/DDBJ databases">
        <title>Novel Firmicutes and Novel Genomes.</title>
        <authorList>
            <person name="Poppleton D.I."/>
            <person name="Gribaldo S."/>
        </authorList>
    </citation>
    <scope>NUCLEOTIDE SEQUENCE [LARGE SCALE GENOMIC DNA]</scope>
    <source>
        <strain evidence="14 15">CTT3</strain>
    </source>
</reference>
<comment type="caution">
    <text evidence="14">The sequence shown here is derived from an EMBL/GenBank/DDBJ whole genome shotgun (WGS) entry which is preliminary data.</text>
</comment>
<dbReference type="CDD" id="cd06161">
    <property type="entry name" value="S2P-M50_SpoIVFB"/>
    <property type="match status" value="1"/>
</dbReference>
<comment type="subcellular location">
    <subcellularLocation>
        <location evidence="2">Membrane</location>
        <topology evidence="2">Multi-pass membrane protein</topology>
    </subcellularLocation>
</comment>
<evidence type="ECO:0000259" key="13">
    <source>
        <dbReference type="Pfam" id="PF02163"/>
    </source>
</evidence>
<evidence type="ECO:0000256" key="5">
    <source>
        <dbReference type="ARBA" id="ARBA00022692"/>
    </source>
</evidence>
<dbReference type="Pfam" id="PF02163">
    <property type="entry name" value="Peptidase_M50"/>
    <property type="match status" value="2"/>
</dbReference>
<keyword evidence="10" id="KW-0482">Metalloprotease</keyword>
<dbReference type="InterPro" id="IPR046342">
    <property type="entry name" value="CBS_dom_sf"/>
</dbReference>
<name>A0A419T6W1_9FIRM</name>
<dbReference type="OrthoDB" id="166377at2"/>
<keyword evidence="4" id="KW-0645">Protease</keyword>
<evidence type="ECO:0000256" key="10">
    <source>
        <dbReference type="ARBA" id="ARBA00023049"/>
    </source>
</evidence>
<evidence type="ECO:0000256" key="4">
    <source>
        <dbReference type="ARBA" id="ARBA00022670"/>
    </source>
</evidence>
<keyword evidence="15" id="KW-1185">Reference proteome</keyword>
<feature type="transmembrane region" description="Helical" evidence="12">
    <location>
        <begin position="177"/>
        <end position="196"/>
    </location>
</feature>
<organism evidence="14 15">
    <name type="scientific">Thermohalobacter berrensis</name>
    <dbReference type="NCBI Taxonomy" id="99594"/>
    <lineage>
        <taxon>Bacteria</taxon>
        <taxon>Bacillati</taxon>
        <taxon>Bacillota</taxon>
        <taxon>Tissierellia</taxon>
        <taxon>Tissierellales</taxon>
        <taxon>Thermohalobacteraceae</taxon>
        <taxon>Thermohalobacter</taxon>
    </lineage>
</organism>
<protein>
    <recommendedName>
        <fullName evidence="13">Peptidase M50 domain-containing protein</fullName>
    </recommendedName>
</protein>
<feature type="transmembrane region" description="Helical" evidence="12">
    <location>
        <begin position="83"/>
        <end position="105"/>
    </location>
</feature>
<evidence type="ECO:0000313" key="15">
    <source>
        <dbReference type="Proteomes" id="UP000284177"/>
    </source>
</evidence>
<dbReference type="PANTHER" id="PTHR39188">
    <property type="entry name" value="MEMBRANE-ASSOCIATED ZINC METALLOPROTEASE M50B"/>
    <property type="match status" value="1"/>
</dbReference>
<proteinExistence type="inferred from homology"/>
<evidence type="ECO:0000256" key="12">
    <source>
        <dbReference type="SAM" id="Phobius"/>
    </source>
</evidence>
<dbReference type="InterPro" id="IPR008915">
    <property type="entry name" value="Peptidase_M50"/>
</dbReference>
<gene>
    <name evidence="14" type="ORF">BET03_09880</name>
</gene>
<evidence type="ECO:0000313" key="14">
    <source>
        <dbReference type="EMBL" id="RKD33211.1"/>
    </source>
</evidence>
<keyword evidence="6" id="KW-0479">Metal-binding</keyword>
<accession>A0A419T6W1</accession>
<evidence type="ECO:0000256" key="2">
    <source>
        <dbReference type="ARBA" id="ARBA00004141"/>
    </source>
</evidence>
<feature type="domain" description="Peptidase M50" evidence="13">
    <location>
        <begin position="112"/>
        <end position="167"/>
    </location>
</feature>
<dbReference type="PANTHER" id="PTHR39188:SF3">
    <property type="entry name" value="STAGE IV SPORULATION PROTEIN FB"/>
    <property type="match status" value="1"/>
</dbReference>
<dbReference type="GO" id="GO:0008237">
    <property type="term" value="F:metallopeptidase activity"/>
    <property type="evidence" value="ECO:0007669"/>
    <property type="project" value="UniProtKB-KW"/>
</dbReference>
<keyword evidence="8" id="KW-0862">Zinc</keyword>
<keyword evidence="11 12" id="KW-0472">Membrane</keyword>
<evidence type="ECO:0000256" key="3">
    <source>
        <dbReference type="ARBA" id="ARBA00007931"/>
    </source>
</evidence>
<dbReference type="SUPFAM" id="SSF54631">
    <property type="entry name" value="CBS-domain pair"/>
    <property type="match status" value="1"/>
</dbReference>